<name>A0ACC1JLZ7_9FUNG</name>
<organism evidence="1 2">
    <name type="scientific">Coemansia nantahalensis</name>
    <dbReference type="NCBI Taxonomy" id="2789366"/>
    <lineage>
        <taxon>Eukaryota</taxon>
        <taxon>Fungi</taxon>
        <taxon>Fungi incertae sedis</taxon>
        <taxon>Zoopagomycota</taxon>
        <taxon>Kickxellomycotina</taxon>
        <taxon>Kickxellomycetes</taxon>
        <taxon>Kickxellales</taxon>
        <taxon>Kickxellaceae</taxon>
        <taxon>Coemansia</taxon>
    </lineage>
</organism>
<dbReference type="Proteomes" id="UP001140234">
    <property type="component" value="Unassembled WGS sequence"/>
</dbReference>
<comment type="caution">
    <text evidence="1">The sequence shown here is derived from an EMBL/GenBank/DDBJ whole genome shotgun (WGS) entry which is preliminary data.</text>
</comment>
<evidence type="ECO:0000313" key="1">
    <source>
        <dbReference type="EMBL" id="KAJ2762915.1"/>
    </source>
</evidence>
<sequence>MMVGLYMHRLPAGLQALVLTQPPGATLSQIMDVVEHRVNADAAVHGGTPMDVDAVSFGWNDGSGSGNGISAPRGGRSGASGSGSQPTRDPAARARFEDLRRRLREQGVDDATLNDRARRNACLKCGAGGHRMAQCTGFPAGAGQ</sequence>
<accession>A0ACC1JLZ7</accession>
<gene>
    <name evidence="1" type="ORF">IWQ57_005684</name>
</gene>
<reference evidence="1" key="1">
    <citation type="submission" date="2022-07" db="EMBL/GenBank/DDBJ databases">
        <title>Phylogenomic reconstructions and comparative analyses of Kickxellomycotina fungi.</title>
        <authorList>
            <person name="Reynolds N.K."/>
            <person name="Stajich J.E."/>
            <person name="Barry K."/>
            <person name="Grigoriev I.V."/>
            <person name="Crous P."/>
            <person name="Smith M.E."/>
        </authorList>
    </citation>
    <scope>NUCLEOTIDE SEQUENCE</scope>
    <source>
        <strain evidence="1">CBS 109366</strain>
    </source>
</reference>
<protein>
    <submittedName>
        <fullName evidence="1">Uncharacterized protein</fullName>
    </submittedName>
</protein>
<dbReference type="EMBL" id="JANBUJ010002862">
    <property type="protein sequence ID" value="KAJ2762915.1"/>
    <property type="molecule type" value="Genomic_DNA"/>
</dbReference>
<evidence type="ECO:0000313" key="2">
    <source>
        <dbReference type="Proteomes" id="UP001140234"/>
    </source>
</evidence>
<proteinExistence type="predicted"/>
<keyword evidence="2" id="KW-1185">Reference proteome</keyword>